<gene>
    <name evidence="7" type="primary">bfpB</name>
    <name evidence="8" type="ORF">GGB84_004255</name>
    <name evidence="7" type="ORF">LHLDPJGA_00098</name>
</gene>
<evidence type="ECO:0000259" key="6">
    <source>
        <dbReference type="Pfam" id="PF07655"/>
    </source>
</evidence>
<dbReference type="Pfam" id="PF07655">
    <property type="entry name" value="Secretin_N_2"/>
    <property type="match status" value="1"/>
</dbReference>
<feature type="compositionally biased region" description="Low complexity" evidence="4">
    <location>
        <begin position="145"/>
        <end position="165"/>
    </location>
</feature>
<keyword evidence="7" id="KW-0449">Lipoprotein</keyword>
<evidence type="ECO:0000256" key="3">
    <source>
        <dbReference type="ARBA" id="ARBA00023136"/>
    </source>
</evidence>
<feature type="region of interest" description="Disordered" evidence="4">
    <location>
        <begin position="222"/>
        <end position="248"/>
    </location>
</feature>
<dbReference type="RefSeq" id="WP_021560324.1">
    <property type="nucleotide sequence ID" value="NZ_CP036181.1"/>
</dbReference>
<evidence type="ECO:0000313" key="7">
    <source>
        <dbReference type="EMBL" id="AWF75000.1"/>
    </source>
</evidence>
<dbReference type="Pfam" id="PF00263">
    <property type="entry name" value="Secretin"/>
    <property type="match status" value="1"/>
</dbReference>
<dbReference type="AlphaFoldDB" id="A0A2S1J9C8"/>
<evidence type="ECO:0000256" key="2">
    <source>
        <dbReference type="ARBA" id="ARBA00022729"/>
    </source>
</evidence>
<evidence type="ECO:0000256" key="4">
    <source>
        <dbReference type="SAM" id="MobiDB-lite"/>
    </source>
</evidence>
<name>A0A2S1J9C8_ECOLX</name>
<keyword evidence="7" id="KW-0614">Plasmid</keyword>
<dbReference type="InterPro" id="IPR004846">
    <property type="entry name" value="T2SS/T3SS_dom"/>
</dbReference>
<dbReference type="EMBL" id="DAAYTU010000036">
    <property type="protein sequence ID" value="HAG5772501.1"/>
    <property type="molecule type" value="Genomic_DNA"/>
</dbReference>
<dbReference type="GO" id="GO:0009306">
    <property type="term" value="P:protein secretion"/>
    <property type="evidence" value="ECO:0007669"/>
    <property type="project" value="InterPro"/>
</dbReference>
<dbReference type="NCBIfam" id="TIGR02520">
    <property type="entry name" value="pilus_B_mal_scr"/>
    <property type="match status" value="1"/>
</dbReference>
<feature type="domain" description="Type II/III secretion system secretin-like" evidence="5">
    <location>
        <begin position="379"/>
        <end position="516"/>
    </location>
</feature>
<feature type="region of interest" description="Disordered" evidence="4">
    <location>
        <begin position="129"/>
        <end position="165"/>
    </location>
</feature>
<keyword evidence="2" id="KW-0732">Signal</keyword>
<protein>
    <submittedName>
        <fullName evidence="7">Outer membrane lipoprotein BfpB</fullName>
    </submittedName>
    <submittedName>
        <fullName evidence="8">PilN family type IVB pilus formation outer membrane protein</fullName>
    </submittedName>
</protein>
<dbReference type="EMBL" id="MG825377">
    <property type="protein sequence ID" value="AWF75000.1"/>
    <property type="molecule type" value="Genomic_DNA"/>
</dbReference>
<dbReference type="InterPro" id="IPR011514">
    <property type="entry name" value="Secretin_N_2"/>
</dbReference>
<dbReference type="GO" id="GO:0009297">
    <property type="term" value="P:pilus assembly"/>
    <property type="evidence" value="ECO:0007669"/>
    <property type="project" value="InterPro"/>
</dbReference>
<reference evidence="7" key="2">
    <citation type="submission" date="2018-01" db="EMBL/GenBank/DDBJ databases">
        <title>Prevalence of blaNDM and mcr-1 in Escherichia coli from food in China.</title>
        <authorList>
            <person name="Liu X."/>
            <person name="Li R."/>
            <person name="Chen S."/>
        </authorList>
    </citation>
    <scope>NUCLEOTIDE SEQUENCE</scope>
    <source>
        <strain evidence="7">1108</strain>
        <plasmid evidence="7">p1108-emrB</plasmid>
    </source>
</reference>
<comment type="subcellular location">
    <subcellularLocation>
        <location evidence="1">Membrane</location>
    </subcellularLocation>
</comment>
<sequence>MRIKPIAAALVALQLSGCATHREFREIDAQTSATRDHVQSVLDETNRQMSGSALTVSDSTWINPEPVRATNEKKQVPVCWLQVNRTDSLSVDDVAALIADSCHVNVRVLPDARVSHVATAGLTRAVQGELPLPGSTSAADSRGRTPLGNTGSSGPTTSVSTGGTLSGLRWDGSLSGLLDDVTARMGISWRWRNNQIQLFRLDTRTFQLAILNADTSMNAKVVGGTTSSSGSSGTSGSSSLSGEQSTSQQTNVAVSSKVYDDIKATVSAMLSSEGSSWLAPGSATLTVTDTPEVLNRIGEYIDRQNAILDRQVKLKVDVYRITFRDTKQIGIDWTAVYSAAKGMGYTLTSAFGDAASDVATIGVTSSSGRLSGSEVLIKALNQQANISSATTTNTVTTNMVPAPLQIAKETTYLAKTSTTTSDSYSSTELEPGTITTGLFMTVLPYIRDNGTIQLQMSFSLSDDPTITTVSAKDGSTSIQTPTTDVRSLTQRANLKPGQTLVLNGFQSLYNEANRQGTTSKSWFGFGGGESAERDRSMLLVLVTPVLSS</sequence>
<dbReference type="GO" id="GO:0019867">
    <property type="term" value="C:outer membrane"/>
    <property type="evidence" value="ECO:0007669"/>
    <property type="project" value="InterPro"/>
</dbReference>
<dbReference type="PANTHER" id="PTHR30332:SF24">
    <property type="entry name" value="SECRETIN GSPD-RELATED"/>
    <property type="match status" value="1"/>
</dbReference>
<evidence type="ECO:0000313" key="8">
    <source>
        <dbReference type="EMBL" id="HAG5772501.1"/>
    </source>
</evidence>
<keyword evidence="3" id="KW-0472">Membrane</keyword>
<dbReference type="InterPro" id="IPR013359">
    <property type="entry name" value="Pilus_4B_PilN"/>
</dbReference>
<geneLocation type="plasmid" evidence="7">
    <name>p1108-emrB</name>
</geneLocation>
<feature type="domain" description="Secretin N-terminal" evidence="6">
    <location>
        <begin position="203"/>
        <end position="282"/>
    </location>
</feature>
<organism evidence="7">
    <name type="scientific">Escherichia coli</name>
    <dbReference type="NCBI Taxonomy" id="562"/>
    <lineage>
        <taxon>Bacteria</taxon>
        <taxon>Pseudomonadati</taxon>
        <taxon>Pseudomonadota</taxon>
        <taxon>Gammaproteobacteria</taxon>
        <taxon>Enterobacterales</taxon>
        <taxon>Enterobacteriaceae</taxon>
        <taxon>Escherichia</taxon>
    </lineage>
</organism>
<reference evidence="8" key="3">
    <citation type="submission" date="2020-02" db="EMBL/GenBank/DDBJ databases">
        <authorList>
            <consortium name="NCBI Pathogen Detection Project"/>
        </authorList>
    </citation>
    <scope>NUCLEOTIDE SEQUENCE</scope>
    <source>
        <strain evidence="8">1839</strain>
    </source>
</reference>
<feature type="compositionally biased region" description="Low complexity" evidence="4">
    <location>
        <begin position="223"/>
        <end position="248"/>
    </location>
</feature>
<proteinExistence type="predicted"/>
<dbReference type="PANTHER" id="PTHR30332">
    <property type="entry name" value="PROBABLE GENERAL SECRETION PATHWAY PROTEIN D"/>
    <property type="match status" value="1"/>
</dbReference>
<evidence type="ECO:0000256" key="1">
    <source>
        <dbReference type="ARBA" id="ARBA00004370"/>
    </source>
</evidence>
<reference evidence="8" key="1">
    <citation type="journal article" date="2018" name="Genome Biol.">
        <title>SKESA: strategic k-mer extension for scrupulous assemblies.</title>
        <authorList>
            <person name="Souvorov A."/>
            <person name="Agarwala R."/>
            <person name="Lipman D.J."/>
        </authorList>
    </citation>
    <scope>NUCLEOTIDE SEQUENCE [LARGE SCALE GENOMIC DNA]</scope>
    <source>
        <strain evidence="8">1839</strain>
    </source>
</reference>
<dbReference type="InterPro" id="IPR050810">
    <property type="entry name" value="Bact_Secretion_Sys_Channel"/>
</dbReference>
<accession>A0A2S1J9C8</accession>
<evidence type="ECO:0000259" key="5">
    <source>
        <dbReference type="Pfam" id="PF00263"/>
    </source>
</evidence>